<reference evidence="8" key="1">
    <citation type="submission" date="2022-01" db="EMBL/GenBank/DDBJ databases">
        <authorList>
            <person name="King R."/>
        </authorList>
    </citation>
    <scope>NUCLEOTIDE SEQUENCE</scope>
</reference>
<feature type="transmembrane region" description="Helical" evidence="7">
    <location>
        <begin position="235"/>
        <end position="254"/>
    </location>
</feature>
<feature type="transmembrane region" description="Helical" evidence="7">
    <location>
        <begin position="169"/>
        <end position="189"/>
    </location>
</feature>
<evidence type="ECO:0000256" key="7">
    <source>
        <dbReference type="SAM" id="Phobius"/>
    </source>
</evidence>
<keyword evidence="4 7" id="KW-0472">Membrane</keyword>
<comment type="similarity">
    <text evidence="5">Belongs to the TMEM179 family.</text>
</comment>
<keyword evidence="2 7" id="KW-0812">Transmembrane</keyword>
<evidence type="ECO:0000313" key="9">
    <source>
        <dbReference type="Proteomes" id="UP001153712"/>
    </source>
</evidence>
<dbReference type="PANTHER" id="PTHR31872">
    <property type="entry name" value="TRANSMEMBRANE PROTEIN 179"/>
    <property type="match status" value="1"/>
</dbReference>
<evidence type="ECO:0000256" key="2">
    <source>
        <dbReference type="ARBA" id="ARBA00022692"/>
    </source>
</evidence>
<dbReference type="InterPro" id="IPR029673">
    <property type="entry name" value="TMEM179"/>
</dbReference>
<evidence type="ECO:0000256" key="5">
    <source>
        <dbReference type="ARBA" id="ARBA00093776"/>
    </source>
</evidence>
<evidence type="ECO:0000256" key="4">
    <source>
        <dbReference type="ARBA" id="ARBA00023136"/>
    </source>
</evidence>
<dbReference type="EMBL" id="OU900099">
    <property type="protein sequence ID" value="CAG9862914.1"/>
    <property type="molecule type" value="Genomic_DNA"/>
</dbReference>
<dbReference type="PANTHER" id="PTHR31872:SF4">
    <property type="entry name" value="TRANSMEMBRANE PROTEIN 179"/>
    <property type="match status" value="1"/>
</dbReference>
<protein>
    <submittedName>
        <fullName evidence="8">Uncharacterized protein</fullName>
    </submittedName>
</protein>
<feature type="region of interest" description="Disordered" evidence="6">
    <location>
        <begin position="298"/>
        <end position="318"/>
    </location>
</feature>
<keyword evidence="3 7" id="KW-1133">Transmembrane helix</keyword>
<dbReference type="Pfam" id="PF26158">
    <property type="entry name" value="Claudin_TMEM179-179B"/>
    <property type="match status" value="1"/>
</dbReference>
<evidence type="ECO:0000256" key="6">
    <source>
        <dbReference type="SAM" id="MobiDB-lite"/>
    </source>
</evidence>
<sequence length="318" mass="36336">MGAQKYYRQVERDPENIRSIWKVLHITTFLLIILNSLISTYFFGDILKMFNYRCILHVQPIFSLTAITYSINNTQDAMLNNQSIIVDLGNFPPENNATSVYTNNGSIWYKNESVDAKISVHLKGTDYGSTTSCDLVLFVPLISLISAAAFGALIMLFGRGQQKSWIMVYPVLIASVIMSILAIIAMVSMKNGTDEFCSYFKYYTGQLKCSHYISYFTFQDKWLINEFWDNYNICYYSFFLTLLLWIIQTVVTIFRLCSLADFDSVTISVDKINNKDDDIDEKLHDVLINSGFKPLPDTSIKDESDSSLETINENTTTV</sequence>
<evidence type="ECO:0000256" key="3">
    <source>
        <dbReference type="ARBA" id="ARBA00022989"/>
    </source>
</evidence>
<feature type="compositionally biased region" description="Polar residues" evidence="6">
    <location>
        <begin position="307"/>
        <end position="318"/>
    </location>
</feature>
<accession>A0A9N9TQY4</accession>
<dbReference type="AlphaFoldDB" id="A0A9N9TQY4"/>
<feature type="transmembrane region" description="Helical" evidence="7">
    <location>
        <begin position="20"/>
        <end position="43"/>
    </location>
</feature>
<feature type="transmembrane region" description="Helical" evidence="7">
    <location>
        <begin position="135"/>
        <end position="157"/>
    </location>
</feature>
<evidence type="ECO:0000256" key="1">
    <source>
        <dbReference type="ARBA" id="ARBA00004141"/>
    </source>
</evidence>
<dbReference type="Proteomes" id="UP001153712">
    <property type="component" value="Chromosome 6"/>
</dbReference>
<name>A0A9N9TQY4_PHYSR</name>
<gene>
    <name evidence="8" type="ORF">PHYEVI_LOCUS9218</name>
</gene>
<evidence type="ECO:0000313" key="8">
    <source>
        <dbReference type="EMBL" id="CAG9862914.1"/>
    </source>
</evidence>
<keyword evidence="9" id="KW-1185">Reference proteome</keyword>
<dbReference type="OrthoDB" id="8173371at2759"/>
<comment type="subcellular location">
    <subcellularLocation>
        <location evidence="1">Membrane</location>
        <topology evidence="1">Multi-pass membrane protein</topology>
    </subcellularLocation>
</comment>
<organism evidence="8 9">
    <name type="scientific">Phyllotreta striolata</name>
    <name type="common">Striped flea beetle</name>
    <name type="synonym">Crioceris striolata</name>
    <dbReference type="NCBI Taxonomy" id="444603"/>
    <lineage>
        <taxon>Eukaryota</taxon>
        <taxon>Metazoa</taxon>
        <taxon>Ecdysozoa</taxon>
        <taxon>Arthropoda</taxon>
        <taxon>Hexapoda</taxon>
        <taxon>Insecta</taxon>
        <taxon>Pterygota</taxon>
        <taxon>Neoptera</taxon>
        <taxon>Endopterygota</taxon>
        <taxon>Coleoptera</taxon>
        <taxon>Polyphaga</taxon>
        <taxon>Cucujiformia</taxon>
        <taxon>Chrysomeloidea</taxon>
        <taxon>Chrysomelidae</taxon>
        <taxon>Galerucinae</taxon>
        <taxon>Alticini</taxon>
        <taxon>Phyllotreta</taxon>
    </lineage>
</organism>
<dbReference type="InterPro" id="IPR059010">
    <property type="entry name" value="TMEM179-179B"/>
</dbReference>
<proteinExistence type="inferred from homology"/>